<keyword evidence="10" id="KW-1185">Reference proteome</keyword>
<dbReference type="EMBL" id="JAHRHJ020000006">
    <property type="protein sequence ID" value="KAH9311227.1"/>
    <property type="molecule type" value="Genomic_DNA"/>
</dbReference>
<name>A0AA38L8F1_TAXCH</name>
<evidence type="ECO:0000256" key="2">
    <source>
        <dbReference type="ARBA" id="ARBA00012662"/>
    </source>
</evidence>
<protein>
    <recommendedName>
        <fullName evidence="2">alpha-L-fucosidase</fullName>
        <ecNumber evidence="2">3.2.1.51</ecNumber>
    </recommendedName>
</protein>
<feature type="signal peptide" evidence="6">
    <location>
        <begin position="1"/>
        <end position="24"/>
    </location>
</feature>
<dbReference type="SMART" id="SM00812">
    <property type="entry name" value="Alpha_L_fucos"/>
    <property type="match status" value="1"/>
</dbReference>
<proteinExistence type="inferred from homology"/>
<dbReference type="AlphaFoldDB" id="A0AA38L8F1"/>
<feature type="domain" description="Glycoside hydrolase family 29 N-terminal" evidence="8">
    <location>
        <begin position="54"/>
        <end position="335"/>
    </location>
</feature>
<evidence type="ECO:0000256" key="4">
    <source>
        <dbReference type="ARBA" id="ARBA00022801"/>
    </source>
</evidence>
<dbReference type="GO" id="GO:0006004">
    <property type="term" value="P:fucose metabolic process"/>
    <property type="evidence" value="ECO:0007669"/>
    <property type="project" value="TreeGrafter"/>
</dbReference>
<organism evidence="9 10">
    <name type="scientific">Taxus chinensis</name>
    <name type="common">Chinese yew</name>
    <name type="synonym">Taxus wallichiana var. chinensis</name>
    <dbReference type="NCBI Taxonomy" id="29808"/>
    <lineage>
        <taxon>Eukaryota</taxon>
        <taxon>Viridiplantae</taxon>
        <taxon>Streptophyta</taxon>
        <taxon>Embryophyta</taxon>
        <taxon>Tracheophyta</taxon>
        <taxon>Spermatophyta</taxon>
        <taxon>Pinopsida</taxon>
        <taxon>Pinidae</taxon>
        <taxon>Conifers II</taxon>
        <taxon>Cupressales</taxon>
        <taxon>Taxaceae</taxon>
        <taxon>Taxus</taxon>
    </lineage>
</organism>
<dbReference type="EC" id="3.2.1.51" evidence="2"/>
<keyword evidence="5" id="KW-0326">Glycosidase</keyword>
<dbReference type="GO" id="GO:0005764">
    <property type="term" value="C:lysosome"/>
    <property type="evidence" value="ECO:0007669"/>
    <property type="project" value="TreeGrafter"/>
</dbReference>
<keyword evidence="3 6" id="KW-0732">Signal</keyword>
<comment type="similarity">
    <text evidence="1">Belongs to the glycosyl hydrolase 29 family.</text>
</comment>
<dbReference type="Proteomes" id="UP000824469">
    <property type="component" value="Unassembled WGS sequence"/>
</dbReference>
<dbReference type="Gene3D" id="2.60.120.260">
    <property type="entry name" value="Galactose-binding domain-like"/>
    <property type="match status" value="1"/>
</dbReference>
<dbReference type="GO" id="GO:0016139">
    <property type="term" value="P:glycoside catabolic process"/>
    <property type="evidence" value="ECO:0007669"/>
    <property type="project" value="TreeGrafter"/>
</dbReference>
<dbReference type="Pfam" id="PF01120">
    <property type="entry name" value="Alpha_L_fucos"/>
    <property type="match status" value="1"/>
</dbReference>
<dbReference type="InterPro" id="IPR057739">
    <property type="entry name" value="Glyco_hydro_29_N"/>
</dbReference>
<dbReference type="SUPFAM" id="SSF49785">
    <property type="entry name" value="Galactose-binding domain-like"/>
    <property type="match status" value="1"/>
</dbReference>
<dbReference type="PANTHER" id="PTHR10030:SF37">
    <property type="entry name" value="ALPHA-L-FUCOSIDASE-RELATED"/>
    <property type="match status" value="1"/>
</dbReference>
<dbReference type="Pfam" id="PF00754">
    <property type="entry name" value="F5_F8_type_C"/>
    <property type="match status" value="1"/>
</dbReference>
<dbReference type="InterPro" id="IPR000933">
    <property type="entry name" value="Glyco_hydro_29"/>
</dbReference>
<dbReference type="Gene3D" id="3.20.20.80">
    <property type="entry name" value="Glycosidases"/>
    <property type="match status" value="1"/>
</dbReference>
<evidence type="ECO:0000256" key="3">
    <source>
        <dbReference type="ARBA" id="ARBA00022729"/>
    </source>
</evidence>
<evidence type="ECO:0000256" key="6">
    <source>
        <dbReference type="SAM" id="SignalP"/>
    </source>
</evidence>
<dbReference type="InterPro" id="IPR000421">
    <property type="entry name" value="FA58C"/>
</dbReference>
<evidence type="ECO:0000313" key="9">
    <source>
        <dbReference type="EMBL" id="KAH9311227.1"/>
    </source>
</evidence>
<accession>A0AA38L8F1</accession>
<dbReference type="GO" id="GO:0004560">
    <property type="term" value="F:alpha-L-fucosidase activity"/>
    <property type="evidence" value="ECO:0007669"/>
    <property type="project" value="UniProtKB-EC"/>
</dbReference>
<gene>
    <name evidence="9" type="ORF">KI387_026262</name>
</gene>
<feature type="chain" id="PRO_5041232973" description="alpha-L-fucosidase" evidence="6">
    <location>
        <begin position="25"/>
        <end position="485"/>
    </location>
</feature>
<evidence type="ECO:0000256" key="5">
    <source>
        <dbReference type="ARBA" id="ARBA00023295"/>
    </source>
</evidence>
<reference evidence="9 10" key="1">
    <citation type="journal article" date="2021" name="Nat. Plants">
        <title>The Taxus genome provides insights into paclitaxel biosynthesis.</title>
        <authorList>
            <person name="Xiong X."/>
            <person name="Gou J."/>
            <person name="Liao Q."/>
            <person name="Li Y."/>
            <person name="Zhou Q."/>
            <person name="Bi G."/>
            <person name="Li C."/>
            <person name="Du R."/>
            <person name="Wang X."/>
            <person name="Sun T."/>
            <person name="Guo L."/>
            <person name="Liang H."/>
            <person name="Lu P."/>
            <person name="Wu Y."/>
            <person name="Zhang Z."/>
            <person name="Ro D.K."/>
            <person name="Shang Y."/>
            <person name="Huang S."/>
            <person name="Yan J."/>
        </authorList>
    </citation>
    <scope>NUCLEOTIDE SEQUENCE [LARGE SCALE GENOMIC DNA]</scope>
    <source>
        <strain evidence="9">Ta-2019</strain>
    </source>
</reference>
<dbReference type="OMA" id="HFNMNTF"/>
<comment type="caution">
    <text evidence="9">The sequence shown here is derived from an EMBL/GenBank/DDBJ whole genome shotgun (WGS) entry which is preliminary data.</text>
</comment>
<dbReference type="FunFam" id="3.20.20.80:FF:000052">
    <property type="entry name" value="Putative alpha-L-fucosidase 1"/>
    <property type="match status" value="1"/>
</dbReference>
<dbReference type="InterPro" id="IPR008979">
    <property type="entry name" value="Galactose-bd-like_sf"/>
</dbReference>
<evidence type="ECO:0000256" key="1">
    <source>
        <dbReference type="ARBA" id="ARBA00007951"/>
    </source>
</evidence>
<evidence type="ECO:0000313" key="10">
    <source>
        <dbReference type="Proteomes" id="UP000824469"/>
    </source>
</evidence>
<sequence length="485" mass="54716">MGKLVNWVVGVLVYCFFEVGLSHSAVPPPLPVLPLPTARQLQWQQREMVMFVHFGMNTFTDREWGTGKEKPQWFNPKGLDAKQWANVAKQAGFSLLILTTKHHDGFCLWPSKYTNHSVQSSPWEGGKGDVVKDLSEASRAEGLDFGVYLSPWDRYEPFYGKEREYNEFYLGQLQELLTEYGPISEVWFDGAKGDNTTMTYLFSKWFALVHELQASANIFSDAGPDIRWVGDENGAAGLSSWSTINGSSLKIGDASLEGYLNTGDPYGTDWIPAECDVSIRPGWFWHPDEKPKQLSKLLDIYYNSAGRNCLLLLNVPPNTTGLLSAQDVERLMQFTEAIETIFSKDLAASATVRANSVRGEAFAPSNVLSNDLWTYWAPKDSKHSKKYNWIQLETKETMEFNVVRIQEAIGLGQRVMEYGVYILGVDDDEKMMLVSNGTTIGYKKLDRLEKPVKASKVKLIIWKYRGGVPLISSFGLHFDPFYKGS</sequence>
<dbReference type="SUPFAM" id="SSF51445">
    <property type="entry name" value="(Trans)glycosidases"/>
    <property type="match status" value="1"/>
</dbReference>
<keyword evidence="4" id="KW-0378">Hydrolase</keyword>
<feature type="domain" description="F5/8 type C" evidence="7">
    <location>
        <begin position="353"/>
        <end position="469"/>
    </location>
</feature>
<evidence type="ECO:0000259" key="7">
    <source>
        <dbReference type="Pfam" id="PF00754"/>
    </source>
</evidence>
<dbReference type="PANTHER" id="PTHR10030">
    <property type="entry name" value="ALPHA-L-FUCOSIDASE"/>
    <property type="match status" value="1"/>
</dbReference>
<dbReference type="InterPro" id="IPR017853">
    <property type="entry name" value="GH"/>
</dbReference>
<evidence type="ECO:0000259" key="8">
    <source>
        <dbReference type="Pfam" id="PF01120"/>
    </source>
</evidence>